<organism evidence="11 12">
    <name type="scientific">Serratia symbiotica</name>
    <dbReference type="NCBI Taxonomy" id="138074"/>
    <lineage>
        <taxon>Bacteria</taxon>
        <taxon>Pseudomonadati</taxon>
        <taxon>Pseudomonadota</taxon>
        <taxon>Gammaproteobacteria</taxon>
        <taxon>Enterobacterales</taxon>
        <taxon>Yersiniaceae</taxon>
        <taxon>Serratia</taxon>
    </lineage>
</organism>
<dbReference type="CDD" id="cd10434">
    <property type="entry name" value="GIY-YIG_UvrC_Cho"/>
    <property type="match status" value="1"/>
</dbReference>
<dbReference type="SUPFAM" id="SSF82771">
    <property type="entry name" value="GIY-YIG endonuclease"/>
    <property type="match status" value="1"/>
</dbReference>
<name>A0A455VPH2_9GAMM</name>
<evidence type="ECO:0000313" key="11">
    <source>
        <dbReference type="EMBL" id="BBI91865.1"/>
    </source>
</evidence>
<dbReference type="NCBIfam" id="NF007833">
    <property type="entry name" value="PRK10545.1"/>
    <property type="match status" value="1"/>
</dbReference>
<dbReference type="PANTHER" id="PTHR30562:SF10">
    <property type="entry name" value="EXCINUCLEASE CHO"/>
    <property type="match status" value="1"/>
</dbReference>
<evidence type="ECO:0000256" key="2">
    <source>
        <dbReference type="ARBA" id="ARBA00022769"/>
    </source>
</evidence>
<dbReference type="GO" id="GO:0009432">
    <property type="term" value="P:SOS response"/>
    <property type="evidence" value="ECO:0007669"/>
    <property type="project" value="UniProtKB-KW"/>
</dbReference>
<dbReference type="PANTHER" id="PTHR30562">
    <property type="entry name" value="UVRC/OXIDOREDUCTASE"/>
    <property type="match status" value="1"/>
</dbReference>
<protein>
    <recommendedName>
        <fullName evidence="7">Excinuclease cho</fullName>
    </recommendedName>
    <alternativeName>
        <fullName evidence="9">Endonuclease cho</fullName>
    </alternativeName>
    <alternativeName>
        <fullName evidence="8">UvrC homolog protein</fullName>
    </alternativeName>
</protein>
<dbReference type="InterPro" id="IPR000305">
    <property type="entry name" value="GIY-YIG_endonuc"/>
</dbReference>
<keyword evidence="4" id="KW-0267">Excision nuclease</keyword>
<dbReference type="SMART" id="SM00465">
    <property type="entry name" value="GIYc"/>
    <property type="match status" value="1"/>
</dbReference>
<evidence type="ECO:0000256" key="6">
    <source>
        <dbReference type="ARBA" id="ARBA00023236"/>
    </source>
</evidence>
<evidence type="ECO:0000256" key="1">
    <source>
        <dbReference type="ARBA" id="ARBA00022763"/>
    </source>
</evidence>
<evidence type="ECO:0000313" key="12">
    <source>
        <dbReference type="Proteomes" id="UP000324392"/>
    </source>
</evidence>
<dbReference type="EMBL" id="AP019531">
    <property type="protein sequence ID" value="BBI91865.1"/>
    <property type="molecule type" value="Genomic_DNA"/>
</dbReference>
<keyword evidence="11" id="KW-0540">Nuclease</keyword>
<dbReference type="GO" id="GO:0006289">
    <property type="term" value="P:nucleotide-excision repair"/>
    <property type="evidence" value="ECO:0007669"/>
    <property type="project" value="InterPro"/>
</dbReference>
<evidence type="ECO:0000259" key="10">
    <source>
        <dbReference type="PROSITE" id="PS50164"/>
    </source>
</evidence>
<keyword evidence="1" id="KW-0227">DNA damage</keyword>
<accession>A0A455VPH2</accession>
<keyword evidence="3" id="KW-0378">Hydrolase</keyword>
<gene>
    <name evidence="11" type="primary">cho</name>
    <name evidence="11" type="ORF">SSYIS1_12930</name>
</gene>
<dbReference type="GO" id="GO:0009380">
    <property type="term" value="C:excinuclease repair complex"/>
    <property type="evidence" value="ECO:0007669"/>
    <property type="project" value="TreeGrafter"/>
</dbReference>
<evidence type="ECO:0000256" key="4">
    <source>
        <dbReference type="ARBA" id="ARBA00022881"/>
    </source>
</evidence>
<evidence type="ECO:0000256" key="7">
    <source>
        <dbReference type="ARBA" id="ARBA00040756"/>
    </source>
</evidence>
<keyword evidence="5" id="KW-0234">DNA repair</keyword>
<feature type="domain" description="GIY-YIG" evidence="10">
    <location>
        <begin position="28"/>
        <end position="103"/>
    </location>
</feature>
<evidence type="ECO:0000256" key="5">
    <source>
        <dbReference type="ARBA" id="ARBA00023204"/>
    </source>
</evidence>
<dbReference type="GO" id="GO:0004519">
    <property type="term" value="F:endonuclease activity"/>
    <property type="evidence" value="ECO:0007669"/>
    <property type="project" value="UniProtKB-KW"/>
</dbReference>
<evidence type="ECO:0000256" key="9">
    <source>
        <dbReference type="ARBA" id="ARBA00042732"/>
    </source>
</evidence>
<dbReference type="RefSeq" id="WP_149590672.1">
    <property type="nucleotide sequence ID" value="NZ_AP019531.1"/>
</dbReference>
<dbReference type="InterPro" id="IPR047296">
    <property type="entry name" value="GIY-YIG_UvrC_Cho"/>
</dbReference>
<dbReference type="PROSITE" id="PS50164">
    <property type="entry name" value="GIY_YIG"/>
    <property type="match status" value="1"/>
</dbReference>
<dbReference type="Proteomes" id="UP000324392">
    <property type="component" value="Chromosome"/>
</dbReference>
<evidence type="ECO:0000256" key="8">
    <source>
        <dbReference type="ARBA" id="ARBA00042138"/>
    </source>
</evidence>
<dbReference type="InterPro" id="IPR050066">
    <property type="entry name" value="UvrABC_protein_C"/>
</dbReference>
<keyword evidence="2" id="KW-0228">DNA excision</keyword>
<proteinExistence type="predicted"/>
<sequence length="283" mass="31893">MMSNRLEPELNIYHYPDHLRASLEQLPRSPGVYLFHGQSDRLPLYIGKSVNIRSRVMAHFRAQGEAKLLRQTQRISFITTAGALGALLLEAQLIKQQQPLFNKRLRRSKQLCSLRIGDGRVMIVHAKEIDFAVTPNLYGLFANRSTALAKLRVIADEQRLCYGKLGIDKLPVGAACFRFSLGKCAGACCGAESEQQHGQRLVTALEQIRINCWPYTGRVALEEQGDSLRQYHVIDNWFYLGSVSSLEQADALQHRASHFDSDGYKILCKPLMAGHYRIIELPG</sequence>
<dbReference type="Gene3D" id="3.40.1440.10">
    <property type="entry name" value="GIY-YIG endonuclease"/>
    <property type="match status" value="1"/>
</dbReference>
<dbReference type="GO" id="GO:0016787">
    <property type="term" value="F:hydrolase activity"/>
    <property type="evidence" value="ECO:0007669"/>
    <property type="project" value="UniProtKB-KW"/>
</dbReference>
<dbReference type="InterPro" id="IPR035901">
    <property type="entry name" value="GIY-YIG_endonuc_sf"/>
</dbReference>
<evidence type="ECO:0000256" key="3">
    <source>
        <dbReference type="ARBA" id="ARBA00022801"/>
    </source>
</evidence>
<keyword evidence="6" id="KW-0742">SOS response</keyword>
<keyword evidence="11" id="KW-0255">Endonuclease</keyword>
<dbReference type="AlphaFoldDB" id="A0A455VPH2"/>
<reference evidence="11 12" key="1">
    <citation type="submission" date="2019-03" db="EMBL/GenBank/DDBJ databases">
        <title>The genome sequence of Candidatus Serratia symbiotica strain IS.</title>
        <authorList>
            <person name="Nikoh N."/>
            <person name="Koga R."/>
            <person name="Oshima K."/>
            <person name="Hattori M."/>
            <person name="Fukatsu T."/>
        </authorList>
    </citation>
    <scope>NUCLEOTIDE SEQUENCE [LARGE SCALE GENOMIC DNA]</scope>
    <source>
        <strain evidence="11 12">IS</strain>
    </source>
</reference>